<evidence type="ECO:0000313" key="1">
    <source>
        <dbReference type="EMBL" id="JAH34913.1"/>
    </source>
</evidence>
<protein>
    <submittedName>
        <fullName evidence="1">Uncharacterized protein</fullName>
    </submittedName>
</protein>
<organism evidence="1">
    <name type="scientific">Anguilla anguilla</name>
    <name type="common">European freshwater eel</name>
    <name type="synonym">Muraena anguilla</name>
    <dbReference type="NCBI Taxonomy" id="7936"/>
    <lineage>
        <taxon>Eukaryota</taxon>
        <taxon>Metazoa</taxon>
        <taxon>Chordata</taxon>
        <taxon>Craniata</taxon>
        <taxon>Vertebrata</taxon>
        <taxon>Euteleostomi</taxon>
        <taxon>Actinopterygii</taxon>
        <taxon>Neopterygii</taxon>
        <taxon>Teleostei</taxon>
        <taxon>Anguilliformes</taxon>
        <taxon>Anguillidae</taxon>
        <taxon>Anguilla</taxon>
    </lineage>
</organism>
<dbReference type="EMBL" id="GBXM01073664">
    <property type="protein sequence ID" value="JAH34913.1"/>
    <property type="molecule type" value="Transcribed_RNA"/>
</dbReference>
<reference evidence="1" key="2">
    <citation type="journal article" date="2015" name="Fish Shellfish Immunol.">
        <title>Early steps in the European eel (Anguilla anguilla)-Vibrio vulnificus interaction in the gills: Role of the RtxA13 toxin.</title>
        <authorList>
            <person name="Callol A."/>
            <person name="Pajuelo D."/>
            <person name="Ebbesson L."/>
            <person name="Teles M."/>
            <person name="MacKenzie S."/>
            <person name="Amaro C."/>
        </authorList>
    </citation>
    <scope>NUCLEOTIDE SEQUENCE</scope>
</reference>
<accession>A0A0E9S320</accession>
<name>A0A0E9S320_ANGAN</name>
<proteinExistence type="predicted"/>
<reference evidence="1" key="1">
    <citation type="submission" date="2014-11" db="EMBL/GenBank/DDBJ databases">
        <authorList>
            <person name="Amaro Gonzalez C."/>
        </authorList>
    </citation>
    <scope>NUCLEOTIDE SEQUENCE</scope>
</reference>
<sequence length="33" mass="3860">MFFTVNVMLLVKAPCHFSGFVTLHCEFNKKKKN</sequence>
<dbReference type="AlphaFoldDB" id="A0A0E9S320"/>